<reference evidence="8 9" key="1">
    <citation type="journal article" date="2019" name="Syst. Appl. Microbiol.">
        <title>Oenococcus sicerae sp. nov., isolated from French cider.</title>
        <authorList>
            <person name="Cousin F.J."/>
            <person name="Le Guellec R."/>
            <person name="Chagnot C."/>
            <person name="Goux D."/>
            <person name="Dalmasso M."/>
            <person name="Laplace J.M."/>
            <person name="Cretenet M."/>
        </authorList>
    </citation>
    <scope>NUCLEOTIDE SEQUENCE [LARGE SCALE GENOMIC DNA]</scope>
    <source>
        <strain evidence="8 9">UCMA 15228</strain>
    </source>
</reference>
<evidence type="ECO:0000313" key="9">
    <source>
        <dbReference type="Proteomes" id="UP000286907"/>
    </source>
</evidence>
<organism evidence="8 9">
    <name type="scientific">Oenococcus sicerae</name>
    <dbReference type="NCBI Taxonomy" id="2203724"/>
    <lineage>
        <taxon>Bacteria</taxon>
        <taxon>Bacillati</taxon>
        <taxon>Bacillota</taxon>
        <taxon>Bacilli</taxon>
        <taxon>Lactobacillales</taxon>
        <taxon>Lactobacillaceae</taxon>
        <taxon>Oenococcus</taxon>
    </lineage>
</organism>
<dbReference type="PANTHER" id="PTHR45008">
    <property type="entry name" value="PTS SYSTEM GLUCOSE-SPECIFIC EIIA COMPONENT"/>
    <property type="match status" value="1"/>
</dbReference>
<proteinExistence type="predicted"/>
<dbReference type="InterPro" id="IPR011055">
    <property type="entry name" value="Dup_hybrid_motif"/>
</dbReference>
<accession>A0ABX5QKN8</accession>
<dbReference type="Pfam" id="PF00358">
    <property type="entry name" value="PTS_EIIA_1"/>
    <property type="match status" value="1"/>
</dbReference>
<evidence type="ECO:0000256" key="2">
    <source>
        <dbReference type="ARBA" id="ARBA00022448"/>
    </source>
</evidence>
<dbReference type="PROSITE" id="PS51093">
    <property type="entry name" value="PTS_EIIA_TYPE_1"/>
    <property type="match status" value="1"/>
</dbReference>
<keyword evidence="9" id="KW-1185">Reference proteome</keyword>
<dbReference type="Proteomes" id="UP000286907">
    <property type="component" value="Chromosome"/>
</dbReference>
<gene>
    <name evidence="8" type="ORF">DLJ48_01770</name>
</gene>
<keyword evidence="4" id="KW-0808">Transferase</keyword>
<dbReference type="PANTHER" id="PTHR45008:SF1">
    <property type="entry name" value="PTS SYSTEM GLUCOSE-SPECIFIC EIIA COMPONENT"/>
    <property type="match status" value="1"/>
</dbReference>
<evidence type="ECO:0000256" key="6">
    <source>
        <dbReference type="ARBA" id="ARBA00022777"/>
    </source>
</evidence>
<dbReference type="InterPro" id="IPR001127">
    <property type="entry name" value="PTS_EIIA_1_perm"/>
</dbReference>
<dbReference type="PROSITE" id="PS00371">
    <property type="entry name" value="PTS_EIIA_TYPE_1_HIS"/>
    <property type="match status" value="1"/>
</dbReference>
<evidence type="ECO:0000256" key="3">
    <source>
        <dbReference type="ARBA" id="ARBA00022597"/>
    </source>
</evidence>
<comment type="subcellular location">
    <subcellularLocation>
        <location evidence="1">Cytoplasm</location>
    </subcellularLocation>
</comment>
<name>A0ABX5QKN8_9LACO</name>
<keyword evidence="6" id="KW-0418">Kinase</keyword>
<sequence>MFNFLKNKNKDRVTDTEGKIFVPVDGEVQSLTHASDPIFAQKTMGDGFLVMPSSDKIFAPVSGTITMVADTKHALTIHTTDGADILLHLGIDTVELFGKPFDLKVKKGDAIIAQSPIGTMDIAQIKEADLSPEVLIIFVKSEDVHVDFQVQNGEKKHGEQIGQYTIN</sequence>
<dbReference type="EMBL" id="CP029684">
    <property type="protein sequence ID" value="QAS69339.1"/>
    <property type="molecule type" value="Genomic_DNA"/>
</dbReference>
<dbReference type="Gene3D" id="2.70.70.10">
    <property type="entry name" value="Glucose Permease (Domain IIA)"/>
    <property type="match status" value="1"/>
</dbReference>
<evidence type="ECO:0000256" key="5">
    <source>
        <dbReference type="ARBA" id="ARBA00022683"/>
    </source>
</evidence>
<dbReference type="RefSeq" id="WP_128685359.1">
    <property type="nucleotide sequence ID" value="NZ_CP029684.2"/>
</dbReference>
<keyword evidence="2" id="KW-0813">Transport</keyword>
<keyword evidence="5" id="KW-0598">Phosphotransferase system</keyword>
<evidence type="ECO:0000256" key="1">
    <source>
        <dbReference type="ARBA" id="ARBA00004496"/>
    </source>
</evidence>
<dbReference type="SUPFAM" id="SSF51261">
    <property type="entry name" value="Duplicated hybrid motif"/>
    <property type="match status" value="1"/>
</dbReference>
<keyword evidence="3 8" id="KW-0762">Sugar transport</keyword>
<protein>
    <submittedName>
        <fullName evidence="8">PTS glucose transporter subunit IIA</fullName>
    </submittedName>
</protein>
<dbReference type="NCBIfam" id="TIGR00830">
    <property type="entry name" value="PTBA"/>
    <property type="match status" value="1"/>
</dbReference>
<feature type="domain" description="PTS EIIA type-1" evidence="7">
    <location>
        <begin position="36"/>
        <end position="140"/>
    </location>
</feature>
<evidence type="ECO:0000256" key="4">
    <source>
        <dbReference type="ARBA" id="ARBA00022679"/>
    </source>
</evidence>
<evidence type="ECO:0000313" key="8">
    <source>
        <dbReference type="EMBL" id="QAS69339.1"/>
    </source>
</evidence>
<evidence type="ECO:0000259" key="7">
    <source>
        <dbReference type="PROSITE" id="PS51093"/>
    </source>
</evidence>
<dbReference type="InterPro" id="IPR050890">
    <property type="entry name" value="PTS_EIIA_component"/>
</dbReference>